<comment type="caution">
    <text evidence="1">The sequence shown here is derived from an EMBL/GenBank/DDBJ whole genome shotgun (WGS) entry which is preliminary data.</text>
</comment>
<sequence>MCWLGLCEWSDAIAGSMVGHGSPSPAVGWGCMCCTVPCFAGGLRNVARLVGGLWPCV</sequence>
<dbReference type="AlphaFoldDB" id="A0ABD0MVG3"/>
<evidence type="ECO:0000313" key="1">
    <source>
        <dbReference type="EMBL" id="KAL0153550.1"/>
    </source>
</evidence>
<dbReference type="Proteomes" id="UP001529510">
    <property type="component" value="Unassembled WGS sequence"/>
</dbReference>
<protein>
    <submittedName>
        <fullName evidence="1">Uncharacterized protein</fullName>
    </submittedName>
</protein>
<organism evidence="1 2">
    <name type="scientific">Cirrhinus mrigala</name>
    <name type="common">Mrigala</name>
    <dbReference type="NCBI Taxonomy" id="683832"/>
    <lineage>
        <taxon>Eukaryota</taxon>
        <taxon>Metazoa</taxon>
        <taxon>Chordata</taxon>
        <taxon>Craniata</taxon>
        <taxon>Vertebrata</taxon>
        <taxon>Euteleostomi</taxon>
        <taxon>Actinopterygii</taxon>
        <taxon>Neopterygii</taxon>
        <taxon>Teleostei</taxon>
        <taxon>Ostariophysi</taxon>
        <taxon>Cypriniformes</taxon>
        <taxon>Cyprinidae</taxon>
        <taxon>Labeoninae</taxon>
        <taxon>Labeonini</taxon>
        <taxon>Cirrhinus</taxon>
    </lineage>
</organism>
<accession>A0ABD0MVG3</accession>
<name>A0ABD0MVG3_CIRMR</name>
<keyword evidence="2" id="KW-1185">Reference proteome</keyword>
<dbReference type="EMBL" id="JAMKFB020000090">
    <property type="protein sequence ID" value="KAL0153550.1"/>
    <property type="molecule type" value="Genomic_DNA"/>
</dbReference>
<gene>
    <name evidence="1" type="ORF">M9458_051164</name>
</gene>
<evidence type="ECO:0000313" key="2">
    <source>
        <dbReference type="Proteomes" id="UP001529510"/>
    </source>
</evidence>
<proteinExistence type="predicted"/>
<reference evidence="1 2" key="1">
    <citation type="submission" date="2024-05" db="EMBL/GenBank/DDBJ databases">
        <title>Genome sequencing and assembly of Indian major carp, Cirrhinus mrigala (Hamilton, 1822).</title>
        <authorList>
            <person name="Mohindra V."/>
            <person name="Chowdhury L.M."/>
            <person name="Lal K."/>
            <person name="Jena J.K."/>
        </authorList>
    </citation>
    <scope>NUCLEOTIDE SEQUENCE [LARGE SCALE GENOMIC DNA]</scope>
    <source>
        <strain evidence="1">CM1030</strain>
        <tissue evidence="1">Blood</tissue>
    </source>
</reference>
<feature type="non-terminal residue" evidence="1">
    <location>
        <position position="57"/>
    </location>
</feature>